<dbReference type="EMBL" id="BPLF01000001">
    <property type="protein sequence ID" value="GIX60896.1"/>
    <property type="molecule type" value="Genomic_DNA"/>
</dbReference>
<dbReference type="CDD" id="cd00677">
    <property type="entry name" value="S15_NS1_EPRS_RNA-bind"/>
    <property type="match status" value="1"/>
</dbReference>
<evidence type="ECO:0000256" key="5">
    <source>
        <dbReference type="SAM" id="SignalP"/>
    </source>
</evidence>
<keyword evidence="5" id="KW-0732">Signal</keyword>
<organism evidence="6 7">
    <name type="scientific">Babesia caballi</name>
    <dbReference type="NCBI Taxonomy" id="5871"/>
    <lineage>
        <taxon>Eukaryota</taxon>
        <taxon>Sar</taxon>
        <taxon>Alveolata</taxon>
        <taxon>Apicomplexa</taxon>
        <taxon>Aconoidasida</taxon>
        <taxon>Piroplasmida</taxon>
        <taxon>Babesiidae</taxon>
        <taxon>Babesia</taxon>
    </lineage>
</organism>
<dbReference type="GO" id="GO:0005737">
    <property type="term" value="C:cytoplasm"/>
    <property type="evidence" value="ECO:0007669"/>
    <property type="project" value="UniProtKB-ARBA"/>
</dbReference>
<name>A0AAV4LP77_BABCB</name>
<dbReference type="HAMAP" id="MF_01343_B">
    <property type="entry name" value="Ribosomal_uS15_B"/>
    <property type="match status" value="1"/>
</dbReference>
<dbReference type="InterPro" id="IPR005290">
    <property type="entry name" value="Ribosomal_uS15_bac-type"/>
</dbReference>
<evidence type="ECO:0000313" key="7">
    <source>
        <dbReference type="Proteomes" id="UP001497744"/>
    </source>
</evidence>
<reference evidence="6 7" key="1">
    <citation type="submission" date="2021-06" db="EMBL/GenBank/DDBJ databases">
        <title>Genome sequence of Babesia caballi.</title>
        <authorList>
            <person name="Yamagishi J."/>
            <person name="Kidaka T."/>
            <person name="Ochi A."/>
        </authorList>
    </citation>
    <scope>NUCLEOTIDE SEQUENCE [LARGE SCALE GENOMIC DNA]</scope>
    <source>
        <strain evidence="6">USDA-D6B2</strain>
    </source>
</reference>
<dbReference type="RefSeq" id="XP_067712967.1">
    <property type="nucleotide sequence ID" value="XM_067856866.1"/>
</dbReference>
<keyword evidence="2 4" id="KW-0689">Ribosomal protein</keyword>
<proteinExistence type="inferred from homology"/>
<dbReference type="GO" id="GO:0006412">
    <property type="term" value="P:translation"/>
    <property type="evidence" value="ECO:0007669"/>
    <property type="project" value="InterPro"/>
</dbReference>
<dbReference type="GO" id="GO:0003735">
    <property type="term" value="F:structural constituent of ribosome"/>
    <property type="evidence" value="ECO:0007669"/>
    <property type="project" value="InterPro"/>
</dbReference>
<evidence type="ECO:0000256" key="4">
    <source>
        <dbReference type="RuleBase" id="RU003919"/>
    </source>
</evidence>
<gene>
    <name evidence="6" type="ORF">BcabD6B2_03310</name>
</gene>
<dbReference type="PANTHER" id="PTHR23321">
    <property type="entry name" value="RIBOSOMAL PROTEIN S15, BACTERIAL AND ORGANELLAR"/>
    <property type="match status" value="1"/>
</dbReference>
<evidence type="ECO:0000256" key="3">
    <source>
        <dbReference type="ARBA" id="ARBA00023274"/>
    </source>
</evidence>
<dbReference type="SUPFAM" id="SSF47060">
    <property type="entry name" value="S15/NS1 RNA-binding domain"/>
    <property type="match status" value="1"/>
</dbReference>
<dbReference type="NCBIfam" id="TIGR00952">
    <property type="entry name" value="S15_bact"/>
    <property type="match status" value="1"/>
</dbReference>
<dbReference type="SMART" id="SM01387">
    <property type="entry name" value="Ribosomal_S15"/>
    <property type="match status" value="1"/>
</dbReference>
<sequence length="299" mass="35425">MRWFPFCLEVTLVYWAIRAVEGYKIRFGRERSRIQKLRKRKSAFVDRLNLITRTRGIGVFTLRATAEDEAPVVTEVAEAKTPESFSEYLPKKKRKKQPKNPVVEPKLERFEPIFRKIPALRHVKPEVEREQRPGALNPLGYAAHYVPEGAWNFHPSLIRVRGKYFSRLYEKELRDPFKMHENDTGSSQVQVAALTAKLDYLSRHVKNNHKDIKARLQIIKLGHRRRRLLGYLYRTNRPVFDTLTQTFNIDFDDSPFSCKKLMPKYMHLHHRKTKRYTSAKEQRMAMKQKVISTVNKEQF</sequence>
<evidence type="ECO:0000256" key="1">
    <source>
        <dbReference type="ARBA" id="ARBA00008434"/>
    </source>
</evidence>
<dbReference type="InterPro" id="IPR000589">
    <property type="entry name" value="Ribosomal_uS15"/>
</dbReference>
<dbReference type="PANTHER" id="PTHR23321:SF26">
    <property type="entry name" value="SMALL RIBOSOMAL SUBUNIT PROTEIN US15M"/>
    <property type="match status" value="1"/>
</dbReference>
<dbReference type="GO" id="GO:0005840">
    <property type="term" value="C:ribosome"/>
    <property type="evidence" value="ECO:0007669"/>
    <property type="project" value="UniProtKB-KW"/>
</dbReference>
<protein>
    <submittedName>
        <fullName evidence="6">30S ribosomal protein S15</fullName>
    </submittedName>
</protein>
<keyword evidence="3 4" id="KW-0687">Ribonucleoprotein</keyword>
<dbReference type="GeneID" id="94192379"/>
<dbReference type="Pfam" id="PF00312">
    <property type="entry name" value="Ribosomal_S15"/>
    <property type="match status" value="1"/>
</dbReference>
<evidence type="ECO:0000313" key="6">
    <source>
        <dbReference type="EMBL" id="GIX60896.1"/>
    </source>
</evidence>
<keyword evidence="7" id="KW-1185">Reference proteome</keyword>
<accession>A0AAV4LP77</accession>
<feature type="signal peptide" evidence="5">
    <location>
        <begin position="1"/>
        <end position="22"/>
    </location>
</feature>
<dbReference type="Proteomes" id="UP001497744">
    <property type="component" value="Unassembled WGS sequence"/>
</dbReference>
<dbReference type="GO" id="GO:1990904">
    <property type="term" value="C:ribonucleoprotein complex"/>
    <property type="evidence" value="ECO:0007669"/>
    <property type="project" value="UniProtKB-KW"/>
</dbReference>
<feature type="chain" id="PRO_5044011195" evidence="5">
    <location>
        <begin position="23"/>
        <end position="299"/>
    </location>
</feature>
<dbReference type="AlphaFoldDB" id="A0AAV4LP77"/>
<comment type="similarity">
    <text evidence="1 4">Belongs to the universal ribosomal protein uS15 family.</text>
</comment>
<dbReference type="InterPro" id="IPR009068">
    <property type="entry name" value="uS15_NS1_RNA-bd_sf"/>
</dbReference>
<evidence type="ECO:0000256" key="2">
    <source>
        <dbReference type="ARBA" id="ARBA00022980"/>
    </source>
</evidence>
<comment type="caution">
    <text evidence="6">The sequence shown here is derived from an EMBL/GenBank/DDBJ whole genome shotgun (WGS) entry which is preliminary data.</text>
</comment>
<dbReference type="Gene3D" id="1.10.287.10">
    <property type="entry name" value="S15/NS1, RNA-binding"/>
    <property type="match status" value="1"/>
</dbReference>